<dbReference type="KEGG" id="mtm:MYCTH_94026"/>
<sequence length="330" mass="35989">MQASRAELKQRALPHRAFWARHPIPPAYELLVVTLPSWSPDWLGWGRALLAQVDQITTCSTPDSPGSLDLPSLWSHGPTLPSRGDMGTGRNGAFLQHFPANKGARQLQGEVRAEAMGRSYNAARVAAVGFGKDDASTELSVDGSVWTAYCTPARGINVVTPYRPRLPPVLMTGPGFVSYGLIDSHTTRKRSTRWLVYSVCTEEKLGQPPKHRRGAKVGVQTDPRAPVYCLPHPLFGACPYLLVRIEFCALIAARHVPPPGDSGLIRGHNTSASGNVLGRRIDPQSASARLWATSSGLIEHFQLGHTAAATVELPVERFRTYLTYCNTLAR</sequence>
<dbReference type="GeneID" id="11507618"/>
<accession>G2QEG4</accession>
<evidence type="ECO:0000313" key="1">
    <source>
        <dbReference type="EMBL" id="AEO57747.1"/>
    </source>
</evidence>
<protein>
    <submittedName>
        <fullName evidence="1">Uncharacterized protein</fullName>
    </submittedName>
</protein>
<evidence type="ECO:0000313" key="2">
    <source>
        <dbReference type="Proteomes" id="UP000007322"/>
    </source>
</evidence>
<dbReference type="RefSeq" id="XP_003662992.1">
    <property type="nucleotide sequence ID" value="XM_003662944.1"/>
</dbReference>
<name>G2QEG4_THET4</name>
<reference evidence="1 2" key="1">
    <citation type="journal article" date="2011" name="Nat. Biotechnol.">
        <title>Comparative genomic analysis of the thermophilic biomass-degrading fungi Myceliophthora thermophila and Thielavia terrestris.</title>
        <authorList>
            <person name="Berka R.M."/>
            <person name="Grigoriev I.V."/>
            <person name="Otillar R."/>
            <person name="Salamov A."/>
            <person name="Grimwood J."/>
            <person name="Reid I."/>
            <person name="Ishmael N."/>
            <person name="John T."/>
            <person name="Darmond C."/>
            <person name="Moisan M.-C."/>
            <person name="Henrissat B."/>
            <person name="Coutinho P.M."/>
            <person name="Lombard V."/>
            <person name="Natvig D.O."/>
            <person name="Lindquist E."/>
            <person name="Schmutz J."/>
            <person name="Lucas S."/>
            <person name="Harris P."/>
            <person name="Powlowski J."/>
            <person name="Bellemare A."/>
            <person name="Taylor D."/>
            <person name="Butler G."/>
            <person name="de Vries R.P."/>
            <person name="Allijn I.E."/>
            <person name="van den Brink J."/>
            <person name="Ushinsky S."/>
            <person name="Storms R."/>
            <person name="Powell A.J."/>
            <person name="Paulsen I.T."/>
            <person name="Elbourne L.D.H."/>
            <person name="Baker S.E."/>
            <person name="Magnuson J."/>
            <person name="LaBoissiere S."/>
            <person name="Clutterbuck A.J."/>
            <person name="Martinez D."/>
            <person name="Wogulis M."/>
            <person name="de Leon A.L."/>
            <person name="Rey M.W."/>
            <person name="Tsang A."/>
        </authorList>
    </citation>
    <scope>NUCLEOTIDE SEQUENCE [LARGE SCALE GENOMIC DNA]</scope>
    <source>
        <strain evidence="2">ATCC 42464 / BCRC 31852 / DSM 1799</strain>
    </source>
</reference>
<dbReference type="InParanoid" id="G2QEG4"/>
<keyword evidence="2" id="KW-1185">Reference proteome</keyword>
<gene>
    <name evidence="1" type="ORF">MYCTH_94026</name>
</gene>
<dbReference type="EMBL" id="CP003004">
    <property type="protein sequence ID" value="AEO57747.1"/>
    <property type="molecule type" value="Genomic_DNA"/>
</dbReference>
<dbReference type="VEuPathDB" id="FungiDB:MYCTH_94026"/>
<dbReference type="Proteomes" id="UP000007322">
    <property type="component" value="Chromosome 3"/>
</dbReference>
<dbReference type="AlphaFoldDB" id="G2QEG4"/>
<dbReference type="HOGENOM" id="CLU_842451_0_0_1"/>
<proteinExistence type="predicted"/>
<organism evidence="1 2">
    <name type="scientific">Thermothelomyces thermophilus (strain ATCC 42464 / BCRC 31852 / DSM 1799)</name>
    <name type="common">Sporotrichum thermophile</name>
    <dbReference type="NCBI Taxonomy" id="573729"/>
    <lineage>
        <taxon>Eukaryota</taxon>
        <taxon>Fungi</taxon>
        <taxon>Dikarya</taxon>
        <taxon>Ascomycota</taxon>
        <taxon>Pezizomycotina</taxon>
        <taxon>Sordariomycetes</taxon>
        <taxon>Sordariomycetidae</taxon>
        <taxon>Sordariales</taxon>
        <taxon>Chaetomiaceae</taxon>
        <taxon>Thermothelomyces</taxon>
    </lineage>
</organism>